<evidence type="ECO:0000313" key="3">
    <source>
        <dbReference type="Proteomes" id="UP000016931"/>
    </source>
</evidence>
<proteinExistence type="predicted"/>
<dbReference type="Proteomes" id="UP000016931">
    <property type="component" value="Unassembled WGS sequence"/>
</dbReference>
<evidence type="ECO:0000256" key="1">
    <source>
        <dbReference type="SAM" id="SignalP"/>
    </source>
</evidence>
<dbReference type="EMBL" id="KB456262">
    <property type="protein sequence ID" value="EMF14106.1"/>
    <property type="molecule type" value="Genomic_DNA"/>
</dbReference>
<dbReference type="GeneID" id="27900054"/>
<dbReference type="eggNOG" id="ENOG502SHR0">
    <property type="taxonomic scope" value="Eukaryota"/>
</dbReference>
<sequence>MLSKIFFGLAAVSAVMASPIVPDIDFTPDTLQEAQDLLKFLQDVDAQRTSLNQTEWEELLTSNGILLSPPPIDHDFLNFTADVDVDVDVSVDKRQSCKNTQSTKITKVETFLDWDIQMSNVVCARSSDFVIDVSAGWSVANSITVSGSITPYFASSFLYGSVGVDFGKTWTSSASNLNRATILAGNCGAMILRPTTTRRYGEQRSGCVGSTKVIGTFMADDRLSAQFNGVKWTGGAVSDCQKKQASPPMSRCNGGGNFI</sequence>
<dbReference type="OMA" id="TWYADSH"/>
<dbReference type="AlphaFoldDB" id="M3C1C6"/>
<dbReference type="RefSeq" id="XP_016762227.1">
    <property type="nucleotide sequence ID" value="XM_016902917.1"/>
</dbReference>
<feature type="chain" id="PRO_5004032471" evidence="1">
    <location>
        <begin position="18"/>
        <end position="259"/>
    </location>
</feature>
<reference evidence="2 3" key="1">
    <citation type="journal article" date="2012" name="PLoS Pathog.">
        <title>Diverse lifestyles and strategies of plant pathogenesis encoded in the genomes of eighteen Dothideomycetes fungi.</title>
        <authorList>
            <person name="Ohm R.A."/>
            <person name="Feau N."/>
            <person name="Henrissat B."/>
            <person name="Schoch C.L."/>
            <person name="Horwitz B.A."/>
            <person name="Barry K.W."/>
            <person name="Condon B.J."/>
            <person name="Copeland A.C."/>
            <person name="Dhillon B."/>
            <person name="Glaser F."/>
            <person name="Hesse C.N."/>
            <person name="Kosti I."/>
            <person name="LaButti K."/>
            <person name="Lindquist E.A."/>
            <person name="Lucas S."/>
            <person name="Salamov A.A."/>
            <person name="Bradshaw R.E."/>
            <person name="Ciuffetti L."/>
            <person name="Hamelin R.C."/>
            <person name="Kema G.H.J."/>
            <person name="Lawrence C."/>
            <person name="Scott J.A."/>
            <person name="Spatafora J.W."/>
            <person name="Turgeon B.G."/>
            <person name="de Wit P.J.G.M."/>
            <person name="Zhong S."/>
            <person name="Goodwin S.B."/>
            <person name="Grigoriev I.V."/>
        </authorList>
    </citation>
    <scope>NUCLEOTIDE SEQUENCE [LARGE SCALE GENOMIC DNA]</scope>
    <source>
        <strain evidence="2 3">SO2202</strain>
    </source>
</reference>
<accession>M3C1C6</accession>
<gene>
    <name evidence="2" type="ORF">SEPMUDRAFT_139930</name>
</gene>
<name>M3C1C6_SPHMS</name>
<keyword evidence="3" id="KW-1185">Reference proteome</keyword>
<feature type="signal peptide" evidence="1">
    <location>
        <begin position="1"/>
        <end position="17"/>
    </location>
</feature>
<organism evidence="2 3">
    <name type="scientific">Sphaerulina musiva (strain SO2202)</name>
    <name type="common">Poplar stem canker fungus</name>
    <name type="synonym">Septoria musiva</name>
    <dbReference type="NCBI Taxonomy" id="692275"/>
    <lineage>
        <taxon>Eukaryota</taxon>
        <taxon>Fungi</taxon>
        <taxon>Dikarya</taxon>
        <taxon>Ascomycota</taxon>
        <taxon>Pezizomycotina</taxon>
        <taxon>Dothideomycetes</taxon>
        <taxon>Dothideomycetidae</taxon>
        <taxon>Mycosphaerellales</taxon>
        <taxon>Mycosphaerellaceae</taxon>
        <taxon>Sphaerulina</taxon>
    </lineage>
</organism>
<dbReference type="OrthoDB" id="4831122at2759"/>
<evidence type="ECO:0000313" key="2">
    <source>
        <dbReference type="EMBL" id="EMF14106.1"/>
    </source>
</evidence>
<protein>
    <submittedName>
        <fullName evidence="2">Uncharacterized protein</fullName>
    </submittedName>
</protein>
<keyword evidence="1" id="KW-0732">Signal</keyword>
<dbReference type="HOGENOM" id="CLU_084275_1_0_1"/>